<dbReference type="InterPro" id="IPR001387">
    <property type="entry name" value="Cro/C1-type_HTH"/>
</dbReference>
<dbReference type="EMBL" id="PFBD01000002">
    <property type="protein sequence ID" value="PIR87482.1"/>
    <property type="molecule type" value="Genomic_DNA"/>
</dbReference>
<evidence type="ECO:0000259" key="1">
    <source>
        <dbReference type="PROSITE" id="PS50943"/>
    </source>
</evidence>
<dbReference type="SUPFAM" id="SSF47413">
    <property type="entry name" value="lambda repressor-like DNA-binding domains"/>
    <property type="match status" value="1"/>
</dbReference>
<feature type="domain" description="HTH cro/C1-type" evidence="1">
    <location>
        <begin position="5"/>
        <end position="51"/>
    </location>
</feature>
<dbReference type="GO" id="GO:0003677">
    <property type="term" value="F:DNA binding"/>
    <property type="evidence" value="ECO:0007669"/>
    <property type="project" value="InterPro"/>
</dbReference>
<dbReference type="Gene3D" id="1.10.260.40">
    <property type="entry name" value="lambda repressor-like DNA-binding domains"/>
    <property type="match status" value="1"/>
</dbReference>
<evidence type="ECO:0000313" key="3">
    <source>
        <dbReference type="Proteomes" id="UP000229526"/>
    </source>
</evidence>
<dbReference type="Proteomes" id="UP000229526">
    <property type="component" value="Unassembled WGS sequence"/>
</dbReference>
<dbReference type="InterPro" id="IPR010982">
    <property type="entry name" value="Lambda_DNA-bd_dom_sf"/>
</dbReference>
<gene>
    <name evidence="2" type="ORF">COU11_00490</name>
</gene>
<dbReference type="InterPro" id="IPR025272">
    <property type="entry name" value="SocA_Panacea"/>
</dbReference>
<evidence type="ECO:0000313" key="2">
    <source>
        <dbReference type="EMBL" id="PIR87482.1"/>
    </source>
</evidence>
<dbReference type="AlphaFoldDB" id="A0A2H0UM39"/>
<dbReference type="CDD" id="cd00093">
    <property type="entry name" value="HTH_XRE"/>
    <property type="match status" value="1"/>
</dbReference>
<name>A0A2H0UM39_9BACT</name>
<dbReference type="Pfam" id="PF13274">
    <property type="entry name" value="SocA_Panacea"/>
    <property type="match status" value="1"/>
</dbReference>
<dbReference type="SMART" id="SM00530">
    <property type="entry name" value="HTH_XRE"/>
    <property type="match status" value="1"/>
</dbReference>
<reference evidence="3" key="1">
    <citation type="submission" date="2017-09" db="EMBL/GenBank/DDBJ databases">
        <title>Depth-based differentiation of microbial function through sediment-hosted aquifers and enrichment of novel symbionts in the deep terrestrial subsurface.</title>
        <authorList>
            <person name="Probst A.J."/>
            <person name="Ladd B."/>
            <person name="Jarett J.K."/>
            <person name="Geller-Mcgrath D.E."/>
            <person name="Sieber C.M.K."/>
            <person name="Emerson J.B."/>
            <person name="Anantharaman K."/>
            <person name="Thomas B.C."/>
            <person name="Malmstrom R."/>
            <person name="Stieglmeier M."/>
            <person name="Klingl A."/>
            <person name="Woyke T."/>
            <person name="Ryan C.M."/>
            <person name="Banfield J.F."/>
        </authorList>
    </citation>
    <scope>NUCLEOTIDE SEQUENCE [LARGE SCALE GENOMIC DNA]</scope>
</reference>
<comment type="caution">
    <text evidence="2">The sequence shown here is derived from an EMBL/GenBank/DDBJ whole genome shotgun (WGS) entry which is preliminary data.</text>
</comment>
<accession>A0A2H0UM39</accession>
<dbReference type="PROSITE" id="PS50943">
    <property type="entry name" value="HTH_CROC1"/>
    <property type="match status" value="1"/>
</dbReference>
<sequence>MAELLKNKRKKLGLSQEDLAGMLGISRPTLNKVEKGERKLTVEEKKKLAEISSSFDWEKQAQNMRINIPQEYADKFEQTLLYVLGKIGGKPNIGQTVIYKLLYFIDFDYYEKYEEQLMGARYIKNHHGPTPVMFAEFIERLEKQGKVERIKSKFYKYEQTKYLINPERTLDLSALSAQELAHIDWELNRLSDLTATQISALSHLDTPWKVAKDRGVLEYEHVFYRPDETSVREYEPL</sequence>
<dbReference type="Pfam" id="PF01381">
    <property type="entry name" value="HTH_3"/>
    <property type="match status" value="1"/>
</dbReference>
<organism evidence="2 3">
    <name type="scientific">Candidatus Harrisonbacteria bacterium CG10_big_fil_rev_8_21_14_0_10_49_15</name>
    <dbReference type="NCBI Taxonomy" id="1974587"/>
    <lineage>
        <taxon>Bacteria</taxon>
        <taxon>Candidatus Harrisoniibacteriota</taxon>
    </lineage>
</organism>
<protein>
    <submittedName>
        <fullName evidence="2">XRE family transcriptional regulator</fullName>
    </submittedName>
</protein>
<proteinExistence type="predicted"/>